<accession>A0A8J6QXR9</accession>
<keyword evidence="8 9" id="KW-0472">Membrane</keyword>
<dbReference type="Proteomes" id="UP000632828">
    <property type="component" value="Unassembled WGS sequence"/>
</dbReference>
<evidence type="ECO:0000256" key="4">
    <source>
        <dbReference type="ARBA" id="ARBA00022481"/>
    </source>
</evidence>
<dbReference type="InterPro" id="IPR045584">
    <property type="entry name" value="Pilin-like"/>
</dbReference>
<dbReference type="GO" id="GO:0015628">
    <property type="term" value="P:protein secretion by the type II secretion system"/>
    <property type="evidence" value="ECO:0007669"/>
    <property type="project" value="InterPro"/>
</dbReference>
<evidence type="ECO:0000313" key="11">
    <source>
        <dbReference type="Proteomes" id="UP000632828"/>
    </source>
</evidence>
<organism evidence="10 11">
    <name type="scientific">Pelovirga terrestris</name>
    <dbReference type="NCBI Taxonomy" id="2771352"/>
    <lineage>
        <taxon>Bacteria</taxon>
        <taxon>Pseudomonadati</taxon>
        <taxon>Thermodesulfobacteriota</taxon>
        <taxon>Desulfuromonadia</taxon>
        <taxon>Geobacterales</taxon>
        <taxon>Geobacteraceae</taxon>
        <taxon>Pelovirga</taxon>
    </lineage>
</organism>
<comment type="caution">
    <text evidence="10">The sequence shown here is derived from an EMBL/GenBank/DDBJ whole genome shotgun (WGS) entry which is preliminary data.</text>
</comment>
<dbReference type="Gene3D" id="3.30.1300.30">
    <property type="entry name" value="GSPII I/J protein-like"/>
    <property type="match status" value="1"/>
</dbReference>
<keyword evidence="4" id="KW-0488">Methylation</keyword>
<dbReference type="PANTHER" id="PTHR38779:SF2">
    <property type="entry name" value="TYPE II SECRETION SYSTEM PROTEIN I-RELATED"/>
    <property type="match status" value="1"/>
</dbReference>
<dbReference type="EMBL" id="JACWUN010000007">
    <property type="protein sequence ID" value="MBD1400482.1"/>
    <property type="molecule type" value="Genomic_DNA"/>
</dbReference>
<dbReference type="Pfam" id="PF07963">
    <property type="entry name" value="N_methyl"/>
    <property type="match status" value="1"/>
</dbReference>
<evidence type="ECO:0000256" key="9">
    <source>
        <dbReference type="SAM" id="Phobius"/>
    </source>
</evidence>
<dbReference type="AlphaFoldDB" id="A0A8J6QXR9"/>
<evidence type="ECO:0000256" key="5">
    <source>
        <dbReference type="ARBA" id="ARBA00022519"/>
    </source>
</evidence>
<evidence type="ECO:0000256" key="3">
    <source>
        <dbReference type="ARBA" id="ARBA00022475"/>
    </source>
</evidence>
<feature type="transmembrane region" description="Helical" evidence="9">
    <location>
        <begin position="12"/>
        <end position="34"/>
    </location>
</feature>
<dbReference type="GO" id="GO:0005886">
    <property type="term" value="C:plasma membrane"/>
    <property type="evidence" value="ECO:0007669"/>
    <property type="project" value="UniProtKB-SubCell"/>
</dbReference>
<dbReference type="PANTHER" id="PTHR38779">
    <property type="entry name" value="TYPE II SECRETION SYSTEM PROTEIN I-RELATED"/>
    <property type="match status" value="1"/>
</dbReference>
<evidence type="ECO:0000256" key="7">
    <source>
        <dbReference type="ARBA" id="ARBA00022989"/>
    </source>
</evidence>
<dbReference type="InterPro" id="IPR010052">
    <property type="entry name" value="T2SS_protein-GspI"/>
</dbReference>
<proteinExistence type="inferred from homology"/>
<evidence type="ECO:0000256" key="1">
    <source>
        <dbReference type="ARBA" id="ARBA00004377"/>
    </source>
</evidence>
<protein>
    <submittedName>
        <fullName evidence="10">Type II secretion system protein</fullName>
    </submittedName>
</protein>
<dbReference type="NCBIfam" id="TIGR02532">
    <property type="entry name" value="IV_pilin_GFxxxE"/>
    <property type="match status" value="1"/>
</dbReference>
<dbReference type="GO" id="GO:0015627">
    <property type="term" value="C:type II protein secretion system complex"/>
    <property type="evidence" value="ECO:0007669"/>
    <property type="project" value="InterPro"/>
</dbReference>
<evidence type="ECO:0000256" key="8">
    <source>
        <dbReference type="ARBA" id="ARBA00023136"/>
    </source>
</evidence>
<keyword evidence="3" id="KW-1003">Cell membrane</keyword>
<name>A0A8J6QXR9_9BACT</name>
<reference evidence="10" key="1">
    <citation type="submission" date="2020-09" db="EMBL/GenBank/DDBJ databases">
        <title>Pelobacter alkaliphilus sp. nov., a novel anaerobic arsenate-reducing bacterium from terrestrial mud volcano.</title>
        <authorList>
            <person name="Khomyakova M.A."/>
            <person name="Merkel A.Y."/>
            <person name="Slobodkin A.I."/>
        </authorList>
    </citation>
    <scope>NUCLEOTIDE SEQUENCE</scope>
    <source>
        <strain evidence="10">M08fum</strain>
    </source>
</reference>
<dbReference type="RefSeq" id="WP_191155054.1">
    <property type="nucleotide sequence ID" value="NZ_JACWUN010000007.1"/>
</dbReference>
<comment type="subcellular location">
    <subcellularLocation>
        <location evidence="1">Cell inner membrane</location>
        <topology evidence="1">Single-pass membrane protein</topology>
    </subcellularLocation>
</comment>
<comment type="similarity">
    <text evidence="2">Belongs to the GSP I family.</text>
</comment>
<keyword evidence="7 9" id="KW-1133">Transmembrane helix</keyword>
<keyword evidence="5" id="KW-0997">Cell inner membrane</keyword>
<evidence type="ECO:0000256" key="2">
    <source>
        <dbReference type="ARBA" id="ARBA00008358"/>
    </source>
</evidence>
<dbReference type="InterPro" id="IPR012902">
    <property type="entry name" value="N_methyl_site"/>
</dbReference>
<keyword evidence="6 9" id="KW-0812">Transmembrane</keyword>
<evidence type="ECO:0000313" key="10">
    <source>
        <dbReference type="EMBL" id="MBD1400482.1"/>
    </source>
</evidence>
<keyword evidence="11" id="KW-1185">Reference proteome</keyword>
<evidence type="ECO:0000256" key="6">
    <source>
        <dbReference type="ARBA" id="ARBA00022692"/>
    </source>
</evidence>
<gene>
    <name evidence="10" type="ORF">ICT70_07345</name>
</gene>
<dbReference type="SUPFAM" id="SSF54523">
    <property type="entry name" value="Pili subunits"/>
    <property type="match status" value="1"/>
</dbReference>
<sequence length="130" mass="14680">MKKQRTECADGFTLLEVMIALAIVAIALVTLLGLSNRTVLVHDRIQKVTRATLLAQQLMAEQEVQVVGVGTGGEEREGVFEEPFADFSWRIYYENTMLPQVRQIHVQVRWGREQHNEQVELISFVAAGGR</sequence>